<protein>
    <submittedName>
        <fullName evidence="1">Uncharacterized protein</fullName>
    </submittedName>
</protein>
<reference evidence="1" key="1">
    <citation type="submission" date="2020-08" db="EMBL/GenBank/DDBJ databases">
        <title>Spodoptera exigua strain:BAW_Kor-Di-RS1 Genome sequencing and assembly.</title>
        <authorList>
            <person name="Kim J."/>
            <person name="Nam H.Y."/>
            <person name="Kwon M."/>
            <person name="Choi J.H."/>
            <person name="Cho S.R."/>
            <person name="Kim G.-H."/>
        </authorList>
    </citation>
    <scope>NUCLEOTIDE SEQUENCE</scope>
    <source>
        <strain evidence="1">BAW_Kor-Di-RS1</strain>
        <tissue evidence="1">Whole-body</tissue>
    </source>
</reference>
<accession>A0A835GBN6</accession>
<organism evidence="1 2">
    <name type="scientific">Spodoptera exigua</name>
    <name type="common">Beet armyworm</name>
    <name type="synonym">Noctua fulgens</name>
    <dbReference type="NCBI Taxonomy" id="7107"/>
    <lineage>
        <taxon>Eukaryota</taxon>
        <taxon>Metazoa</taxon>
        <taxon>Ecdysozoa</taxon>
        <taxon>Arthropoda</taxon>
        <taxon>Hexapoda</taxon>
        <taxon>Insecta</taxon>
        <taxon>Pterygota</taxon>
        <taxon>Neoptera</taxon>
        <taxon>Endopterygota</taxon>
        <taxon>Lepidoptera</taxon>
        <taxon>Glossata</taxon>
        <taxon>Ditrysia</taxon>
        <taxon>Noctuoidea</taxon>
        <taxon>Noctuidae</taxon>
        <taxon>Amphipyrinae</taxon>
        <taxon>Spodoptera</taxon>
    </lineage>
</organism>
<evidence type="ECO:0000313" key="1">
    <source>
        <dbReference type="EMBL" id="KAF9412271.1"/>
    </source>
</evidence>
<dbReference type="PANTHER" id="PTHR33539:SF1">
    <property type="entry name" value="UPF0764 PROTEIN C16ORF89"/>
    <property type="match status" value="1"/>
</dbReference>
<evidence type="ECO:0000313" key="2">
    <source>
        <dbReference type="Proteomes" id="UP000648187"/>
    </source>
</evidence>
<proteinExistence type="predicted"/>
<dbReference type="AlphaFoldDB" id="A0A835GBN6"/>
<dbReference type="GO" id="GO:0016020">
    <property type="term" value="C:membrane"/>
    <property type="evidence" value="ECO:0007669"/>
    <property type="project" value="TreeGrafter"/>
</dbReference>
<sequence length="310" mass="36059">MSNINQVLREKEGKLPPNLSDRLKRMLQKFSVLEDYFHGMVQNFYMNNHKHIHKDPDDEINHLNDVNILHLLNLTIWRTLEKFNVELLKRTKIYNRDELTTIYGDWETYAKTITNIRLLVPNIQESDTCIAQLAKIPIFPSRRSQPRCFVRQHCRVYLKNGNDYGYGLLHRLLFFIMAKYARNCAVFSEKEDKYIMDHLCSMSYNECQYIALSDFALPDLLAESHALCGMLGHAQFLTNDWVKTIMMHQVTEGCLRDEGIKSHETVVDATEPGILSITNPVMGGICNRHFTAVGLATFSNVVRYIIETYF</sequence>
<gene>
    <name evidence="1" type="ORF">HW555_009162</name>
</gene>
<keyword evidence="2" id="KW-1185">Reference proteome</keyword>
<dbReference type="InterPro" id="IPR031751">
    <property type="entry name" value="DUF4735"/>
</dbReference>
<dbReference type="PANTHER" id="PTHR33539">
    <property type="entry name" value="UPF0764 PROTEIN C16ORF89"/>
    <property type="match status" value="1"/>
</dbReference>
<dbReference type="Proteomes" id="UP000648187">
    <property type="component" value="Unassembled WGS sequence"/>
</dbReference>
<dbReference type="EMBL" id="JACKWZ010000194">
    <property type="protein sequence ID" value="KAF9412271.1"/>
    <property type="molecule type" value="Genomic_DNA"/>
</dbReference>
<comment type="caution">
    <text evidence="1">The sequence shown here is derived from an EMBL/GenBank/DDBJ whole genome shotgun (WGS) entry which is preliminary data.</text>
</comment>
<name>A0A835GBN6_SPOEX</name>
<dbReference type="Pfam" id="PF15882">
    <property type="entry name" value="DUF4735"/>
    <property type="match status" value="1"/>
</dbReference>
<dbReference type="GO" id="GO:0005829">
    <property type="term" value="C:cytosol"/>
    <property type="evidence" value="ECO:0007669"/>
    <property type="project" value="TreeGrafter"/>
</dbReference>